<dbReference type="OrthoDB" id="4174342at2759"/>
<feature type="region of interest" description="Disordered" evidence="1">
    <location>
        <begin position="341"/>
        <end position="365"/>
    </location>
</feature>
<proteinExistence type="predicted"/>
<comment type="caution">
    <text evidence="2">The sequence shown here is derived from an EMBL/GenBank/DDBJ whole genome shotgun (WGS) entry which is preliminary data.</text>
</comment>
<feature type="compositionally biased region" description="Basic residues" evidence="1">
    <location>
        <begin position="440"/>
        <end position="449"/>
    </location>
</feature>
<feature type="region of interest" description="Disordered" evidence="1">
    <location>
        <begin position="436"/>
        <end position="484"/>
    </location>
</feature>
<feature type="compositionally biased region" description="Polar residues" evidence="1">
    <location>
        <begin position="517"/>
        <end position="533"/>
    </location>
</feature>
<name>A0A420I1C5_9PEZI</name>
<evidence type="ECO:0000256" key="1">
    <source>
        <dbReference type="SAM" id="MobiDB-lite"/>
    </source>
</evidence>
<evidence type="ECO:0000313" key="2">
    <source>
        <dbReference type="EMBL" id="RKF63485.1"/>
    </source>
</evidence>
<accession>A0A420I1C5</accession>
<protein>
    <submittedName>
        <fullName evidence="2">Uncharacterized protein</fullName>
    </submittedName>
</protein>
<feature type="compositionally biased region" description="Polar residues" evidence="1">
    <location>
        <begin position="114"/>
        <end position="137"/>
    </location>
</feature>
<feature type="compositionally biased region" description="Polar residues" evidence="1">
    <location>
        <begin position="463"/>
        <end position="472"/>
    </location>
</feature>
<gene>
    <name evidence="2" type="ORF">GcC1_138007</name>
</gene>
<sequence>MSPDTVSPFFDRPIRPLPKRRLRERLSPDFVELIKYPLAPRAKPPLFYHPYNVREENFLKCSTESQLSSEQKSIDEVEKNYVSRRNGEELASEEDEITYKDWIFAQQSADTVTGSYSYSQKPETRYNSQPPGSTASSADGYDSFENTNNKKKRKIPTPGESNLNGVRFSGEIFGTSCPDDLDDLVHHCPSSLQGISGPGRGRYGRIRNGRSPLTTISDVSNNWSNIRTSKQRQPQWSSSPEAAGIISRSIANANAEKISVTPARLQENSKLQQQASKKSSPSAQFTFSCDTQLPGWPGSSNSLSLHQSPLSIRMSTHSTRTSPNLTSNRNTAYLKQIHTAQSYTPNGLKQNQNQAAQSKKDKRRMDKDYLISARQRRHQQGYRNFHHPVSTEDVWICEFCEYERIFGTPPEALIRQYEIKDRRARKQEAERRRLLEKAKMKGRKGKKANKTTTKSTLNHDRLSQMQAQNKPNSPVDKDQTHSQSLSCKNDEYFKEYYDDTAQTLQNPPSRPHVSSLEVPNSIDTSDPRNQVGSQVHVGNERCVAT</sequence>
<dbReference type="EMBL" id="MCBR01013887">
    <property type="protein sequence ID" value="RKF63485.1"/>
    <property type="molecule type" value="Genomic_DNA"/>
</dbReference>
<feature type="region of interest" description="Disordered" evidence="1">
    <location>
        <begin position="499"/>
        <end position="545"/>
    </location>
</feature>
<reference evidence="2 3" key="1">
    <citation type="journal article" date="2018" name="BMC Genomics">
        <title>Comparative genome analyses reveal sequence features reflecting distinct modes of host-adaptation between dicot and monocot powdery mildew.</title>
        <authorList>
            <person name="Wu Y."/>
            <person name="Ma X."/>
            <person name="Pan Z."/>
            <person name="Kale S.D."/>
            <person name="Song Y."/>
            <person name="King H."/>
            <person name="Zhang Q."/>
            <person name="Presley C."/>
            <person name="Deng X."/>
            <person name="Wei C.I."/>
            <person name="Xiao S."/>
        </authorList>
    </citation>
    <scope>NUCLEOTIDE SEQUENCE [LARGE SCALE GENOMIC DNA]</scope>
    <source>
        <strain evidence="2">UCSC1</strain>
    </source>
</reference>
<feature type="compositionally biased region" description="Low complexity" evidence="1">
    <location>
        <begin position="269"/>
        <end position="284"/>
    </location>
</feature>
<organism evidence="2 3">
    <name type="scientific">Golovinomyces cichoracearum</name>
    <dbReference type="NCBI Taxonomy" id="62708"/>
    <lineage>
        <taxon>Eukaryota</taxon>
        <taxon>Fungi</taxon>
        <taxon>Dikarya</taxon>
        <taxon>Ascomycota</taxon>
        <taxon>Pezizomycotina</taxon>
        <taxon>Leotiomycetes</taxon>
        <taxon>Erysiphales</taxon>
        <taxon>Erysiphaceae</taxon>
        <taxon>Golovinomyces</taxon>
    </lineage>
</organism>
<feature type="region of interest" description="Disordered" evidence="1">
    <location>
        <begin position="267"/>
        <end position="291"/>
    </location>
</feature>
<evidence type="ECO:0000313" key="3">
    <source>
        <dbReference type="Proteomes" id="UP000285405"/>
    </source>
</evidence>
<dbReference type="AlphaFoldDB" id="A0A420I1C5"/>
<dbReference type="Proteomes" id="UP000285405">
    <property type="component" value="Unassembled WGS sequence"/>
</dbReference>
<feature type="region of interest" description="Disordered" evidence="1">
    <location>
        <begin position="114"/>
        <end position="163"/>
    </location>
</feature>